<feature type="domain" description="Dynein heavy chain AAA module D4" evidence="3">
    <location>
        <begin position="56"/>
        <end position="317"/>
    </location>
</feature>
<dbReference type="InterPro" id="IPR024317">
    <property type="entry name" value="Dynein_heavy_chain_D4_dom"/>
</dbReference>
<dbReference type="PANTHER" id="PTHR22878">
    <property type="entry name" value="DYNEIN HEAVY CHAIN 6, AXONEMAL-LIKE-RELATED"/>
    <property type="match status" value="1"/>
</dbReference>
<dbReference type="EMBL" id="CAXAMN010009446">
    <property type="protein sequence ID" value="CAK9028695.1"/>
    <property type="molecule type" value="Genomic_DNA"/>
</dbReference>
<feature type="domain" description="Dynein heavy chain coiled coil stalk" evidence="2">
    <location>
        <begin position="332"/>
        <end position="671"/>
    </location>
</feature>
<proteinExistence type="predicted"/>
<evidence type="ECO:0000313" key="5">
    <source>
        <dbReference type="Proteomes" id="UP001642484"/>
    </source>
</evidence>
<protein>
    <recommendedName>
        <fullName evidence="6">Dynein heavy chain</fullName>
    </recommendedName>
</protein>
<evidence type="ECO:0000313" key="4">
    <source>
        <dbReference type="EMBL" id="CAK9028695.1"/>
    </source>
</evidence>
<dbReference type="InterPro" id="IPR027417">
    <property type="entry name" value="P-loop_NTPase"/>
</dbReference>
<name>A0ABP0KP98_9DINO</name>
<dbReference type="Proteomes" id="UP001642484">
    <property type="component" value="Unassembled WGS sequence"/>
</dbReference>
<dbReference type="Pfam" id="PF12780">
    <property type="entry name" value="AAA_8"/>
    <property type="match status" value="1"/>
</dbReference>
<dbReference type="PANTHER" id="PTHR22878:SF70">
    <property type="entry name" value="DYNEIN HEAVY CHAIN 2, AXONEMAL"/>
    <property type="match status" value="1"/>
</dbReference>
<gene>
    <name evidence="4" type="ORF">CCMP2556_LOCUS17194</name>
</gene>
<comment type="caution">
    <text evidence="4">The sequence shown here is derived from an EMBL/GenBank/DDBJ whole genome shotgun (WGS) entry which is preliminary data.</text>
</comment>
<keyword evidence="5" id="KW-1185">Reference proteome</keyword>
<dbReference type="InterPro" id="IPR026983">
    <property type="entry name" value="DHC"/>
</dbReference>
<dbReference type="SUPFAM" id="SSF52540">
    <property type="entry name" value="P-loop containing nucleoside triphosphate hydrolases"/>
    <property type="match status" value="1"/>
</dbReference>
<reference evidence="4 5" key="1">
    <citation type="submission" date="2024-02" db="EMBL/GenBank/DDBJ databases">
        <authorList>
            <person name="Chen Y."/>
            <person name="Shah S."/>
            <person name="Dougan E. K."/>
            <person name="Thang M."/>
            <person name="Chan C."/>
        </authorList>
    </citation>
    <scope>NUCLEOTIDE SEQUENCE [LARGE SCALE GENOMIC DNA]</scope>
</reference>
<evidence type="ECO:0000256" key="1">
    <source>
        <dbReference type="SAM" id="Coils"/>
    </source>
</evidence>
<dbReference type="Gene3D" id="3.40.50.300">
    <property type="entry name" value="P-loop containing nucleotide triphosphate hydrolases"/>
    <property type="match status" value="2"/>
</dbReference>
<evidence type="ECO:0000259" key="3">
    <source>
        <dbReference type="Pfam" id="PF12780"/>
    </source>
</evidence>
<feature type="coiled-coil region" evidence="1">
    <location>
        <begin position="558"/>
        <end position="620"/>
    </location>
</feature>
<dbReference type="InterPro" id="IPR024743">
    <property type="entry name" value="Dynein_HC_stalk"/>
</dbReference>
<organism evidence="4 5">
    <name type="scientific">Durusdinium trenchii</name>
    <dbReference type="NCBI Taxonomy" id="1381693"/>
    <lineage>
        <taxon>Eukaryota</taxon>
        <taxon>Sar</taxon>
        <taxon>Alveolata</taxon>
        <taxon>Dinophyceae</taxon>
        <taxon>Suessiales</taxon>
        <taxon>Symbiodiniaceae</taxon>
        <taxon>Durusdinium</taxon>
    </lineage>
</organism>
<evidence type="ECO:0008006" key="6">
    <source>
        <dbReference type="Google" id="ProtNLM"/>
    </source>
</evidence>
<dbReference type="Pfam" id="PF12777">
    <property type="entry name" value="MT"/>
    <property type="match status" value="1"/>
</dbReference>
<dbReference type="Gene3D" id="1.20.920.20">
    <property type="match status" value="1"/>
</dbReference>
<sequence>MARPDHTQVRTLFFGDMLSPASIPQRPYTECPDVAVLQKEIEAHLVSYNEMSSKPMDLVCFLYMLEHLARVARVIKSPGGNALLVGLGGSGRQSCTRLACYMADFAVFQIEIAKGYDMSAFREDMKKMLTKAGGSEERTIFLFSDTQIKDEGFVEDVNNLLNTGEIPNLFPAEERVAVCEMVRKAAVDEGKAPDGTLTQLFAFFIERCRAMVGCVVCFSPIGDNWRTRLRQFPSLVNCCTIDWYTAWPPDALMAVATKFLEAIPDLDNEVRQNCVEMCQYFHLSSKKLAVRFEDELKRIYYSTPTSFLELIQTFKSLLGEKRDSISSLKSKYEVGLEKLTTTEQSVEGMKQELIALQPKLVEKNKEVGEMMIVVNEESAKTEKVKEVVAADEAVASKAAAEADGIKKECEEALAEAMPALNEALKALDTLSSKEIAEVKAMKNPAAPVRLVLSAVCVLRNVKPVRVKDESGKMVDDFWPAAVKMISDMGFLQSLQTFDKDNIPPATIKKIAEYTVKEDFQPDRVQKSSTAAWGLCMWVRAMETYDRVAKVVAPKKDSLAEAEAAYQGVMGKLQEKRAELQKVMDELTALNEKLSSLRQEQDNLTNEVDLCQKKLERAETLITSLGGEKTRWTQNAIDLAADYVNLTGDVIVASGLIAYLGAFTPDFRESAVREWAGESRERAIPGSEKFSLEHCLGEPVKVRAWVVAGLPNDSFSIENGIIMDKARLNRGLCASTHKGRRIGGSRRWVNPFSSWWPSSLMETT</sequence>
<keyword evidence="1" id="KW-0175">Coiled coil</keyword>
<dbReference type="Gene3D" id="1.20.920.30">
    <property type="match status" value="1"/>
</dbReference>
<accession>A0ABP0KP98</accession>
<evidence type="ECO:0000259" key="2">
    <source>
        <dbReference type="Pfam" id="PF12777"/>
    </source>
</evidence>